<accession>A0A7C9J2I0</accession>
<keyword evidence="2" id="KW-1185">Reference proteome</keyword>
<evidence type="ECO:0000313" key="1">
    <source>
        <dbReference type="EMBL" id="NAS22445.1"/>
    </source>
</evidence>
<name>A0A7C9J2I0_9ACTN</name>
<sequence>MTATITSLFTTEQRLERLAGNWLDDNWTADCVAELHRLADADLDAAQVAERFEAYADAIWFRDAVECGAIGWREVEPELTCDDRQDAAYDIACGWVTAARRALTGGDR</sequence>
<reference evidence="1 2" key="1">
    <citation type="submission" date="2020-01" db="EMBL/GenBank/DDBJ databases">
        <title>Herbidospora sp. NEAU-GS84 nov., a novel actinomycete isolated from soil.</title>
        <authorList>
            <person name="Han L."/>
        </authorList>
    </citation>
    <scope>NUCLEOTIDE SEQUENCE [LARGE SCALE GENOMIC DNA]</scope>
    <source>
        <strain evidence="1 2">NEAU-GS84</strain>
    </source>
</reference>
<proteinExistence type="predicted"/>
<evidence type="ECO:0000313" key="2">
    <source>
        <dbReference type="Proteomes" id="UP000479526"/>
    </source>
</evidence>
<comment type="caution">
    <text evidence="1">The sequence shown here is derived from an EMBL/GenBank/DDBJ whole genome shotgun (WGS) entry which is preliminary data.</text>
</comment>
<dbReference type="EMBL" id="WXEW01000003">
    <property type="protein sequence ID" value="NAS22445.1"/>
    <property type="molecule type" value="Genomic_DNA"/>
</dbReference>
<dbReference type="AlphaFoldDB" id="A0A7C9J2I0"/>
<organism evidence="1 2">
    <name type="scientific">Herbidospora solisilvae</name>
    <dbReference type="NCBI Taxonomy" id="2696284"/>
    <lineage>
        <taxon>Bacteria</taxon>
        <taxon>Bacillati</taxon>
        <taxon>Actinomycetota</taxon>
        <taxon>Actinomycetes</taxon>
        <taxon>Streptosporangiales</taxon>
        <taxon>Streptosporangiaceae</taxon>
        <taxon>Herbidospora</taxon>
    </lineage>
</organism>
<dbReference type="Proteomes" id="UP000479526">
    <property type="component" value="Unassembled WGS sequence"/>
</dbReference>
<protein>
    <submittedName>
        <fullName evidence="1">Uncharacterized protein</fullName>
    </submittedName>
</protein>
<gene>
    <name evidence="1" type="ORF">GT755_12210</name>
</gene>
<dbReference type="RefSeq" id="WP_161479815.1">
    <property type="nucleotide sequence ID" value="NZ_WXEW01000003.1"/>
</dbReference>